<dbReference type="PANTHER" id="PTHR32060">
    <property type="entry name" value="TAIL-SPECIFIC PROTEASE"/>
    <property type="match status" value="1"/>
</dbReference>
<dbReference type="GO" id="GO:0004252">
    <property type="term" value="F:serine-type endopeptidase activity"/>
    <property type="evidence" value="ECO:0007669"/>
    <property type="project" value="UniProtKB-EC"/>
</dbReference>
<dbReference type="Gene3D" id="3.90.226.10">
    <property type="entry name" value="2-enoyl-CoA Hydratase, Chain A, domain 1"/>
    <property type="match status" value="1"/>
</dbReference>
<dbReference type="OrthoDB" id="9812068at2"/>
<evidence type="ECO:0000256" key="1">
    <source>
        <dbReference type="ARBA" id="ARBA00009179"/>
    </source>
</evidence>
<dbReference type="InterPro" id="IPR004447">
    <property type="entry name" value="Peptidase_S41A"/>
</dbReference>
<keyword evidence="6" id="KW-0732">Signal</keyword>
<sequence length="454" mass="50947">MKKRLWTGLLSLIIFITFNVTAFAATVDEVKEILKYYYVDDIPQSALEADNVYDVIKALNDPYTQYFTKEEFDEFINSVNNTFSGIGVQIERVDEGIKIMTVFEGSPAKEVGLKSGDVIIAADGTSLAGLQVENAVKLIRGPEGTIVNLKVKRGTDVLEFSVTRRKIVLPTVEFKRMHNFGYITISSFGEDTDSFFRNYVEKNSDLDGFVIDLRNNPGGFLETARVIGGYFLGKRNIVLLKGKDYTEELASQDSEIFNGKRVIILVNENSASASEVLTGAIRDYKRGLVVGNKTFGKGTVQGFVPLSDGGMLKLTIQKFYSPLDKQINKIGITPDVLVKDADMQLNIAAILMGKSKTNDKRGFSMVKIDNYYYEINKSLLNNKKYYDAFIFLLNNNYIKEYYEGTSDKYVKVAMIKQNIEKLATNKAYIAKIKTKKGYSYTIKFRAVSAMKKGA</sequence>
<reference evidence="8 9" key="1">
    <citation type="journal article" date="2011" name="J. Bacteriol.">
        <title>Draft genome sequence of Caloramator australicus strain RC3T, a thermoanaerobe from the Great Artesian Basin of Australia.</title>
        <authorList>
            <person name="Ogg C.D."/>
            <person name="Patel B.K.C."/>
        </authorList>
    </citation>
    <scope>NUCLEOTIDE SEQUENCE [LARGE SCALE GENOMIC DNA]</scope>
    <source>
        <strain evidence="8 9">RC3</strain>
    </source>
</reference>
<feature type="domain" description="PDZ" evidence="7">
    <location>
        <begin position="75"/>
        <end position="140"/>
    </location>
</feature>
<evidence type="ECO:0000256" key="5">
    <source>
        <dbReference type="RuleBase" id="RU004404"/>
    </source>
</evidence>
<dbReference type="CDD" id="cd07560">
    <property type="entry name" value="Peptidase_S41_CPP"/>
    <property type="match status" value="1"/>
</dbReference>
<dbReference type="InterPro" id="IPR036034">
    <property type="entry name" value="PDZ_sf"/>
</dbReference>
<dbReference type="InterPro" id="IPR029045">
    <property type="entry name" value="ClpP/crotonase-like_dom_sf"/>
</dbReference>
<dbReference type="GO" id="GO:0030288">
    <property type="term" value="C:outer membrane-bounded periplasmic space"/>
    <property type="evidence" value="ECO:0007669"/>
    <property type="project" value="TreeGrafter"/>
</dbReference>
<dbReference type="PANTHER" id="PTHR32060:SF22">
    <property type="entry name" value="CARBOXYL-TERMINAL-PROCESSING PEPTIDASE 3, CHLOROPLASTIC"/>
    <property type="match status" value="1"/>
</dbReference>
<dbReference type="CDD" id="cd06782">
    <property type="entry name" value="cpPDZ_CPP-like"/>
    <property type="match status" value="1"/>
</dbReference>
<evidence type="ECO:0000313" key="8">
    <source>
        <dbReference type="EMBL" id="CCJ34520.1"/>
    </source>
</evidence>
<dbReference type="SUPFAM" id="SSF50156">
    <property type="entry name" value="PDZ domain-like"/>
    <property type="match status" value="1"/>
</dbReference>
<dbReference type="SMART" id="SM00245">
    <property type="entry name" value="TSPc"/>
    <property type="match status" value="1"/>
</dbReference>
<dbReference type="Pfam" id="PF03572">
    <property type="entry name" value="Peptidase_S41"/>
    <property type="match status" value="1"/>
</dbReference>
<dbReference type="InterPro" id="IPR005151">
    <property type="entry name" value="Tail-specific_protease"/>
</dbReference>
<feature type="chain" id="PRO_5003711689" evidence="6">
    <location>
        <begin position="25"/>
        <end position="454"/>
    </location>
</feature>
<organism evidence="8 9">
    <name type="scientific">Caloramator australicus RC3</name>
    <dbReference type="NCBI Taxonomy" id="857293"/>
    <lineage>
        <taxon>Bacteria</taxon>
        <taxon>Bacillati</taxon>
        <taxon>Bacillota</taxon>
        <taxon>Clostridia</taxon>
        <taxon>Eubacteriales</taxon>
        <taxon>Clostridiaceae</taxon>
        <taxon>Caloramator</taxon>
    </lineage>
</organism>
<dbReference type="eggNOG" id="COG0793">
    <property type="taxonomic scope" value="Bacteria"/>
</dbReference>
<evidence type="ECO:0000256" key="3">
    <source>
        <dbReference type="ARBA" id="ARBA00022801"/>
    </source>
</evidence>
<dbReference type="PROSITE" id="PS50106">
    <property type="entry name" value="PDZ"/>
    <property type="match status" value="1"/>
</dbReference>
<evidence type="ECO:0000313" key="9">
    <source>
        <dbReference type="Proteomes" id="UP000007652"/>
    </source>
</evidence>
<dbReference type="AlphaFoldDB" id="I7LKJ8"/>
<comment type="caution">
    <text evidence="8">The sequence shown here is derived from an EMBL/GenBank/DDBJ whole genome shotgun (WGS) entry which is preliminary data.</text>
</comment>
<keyword evidence="9" id="KW-1185">Reference proteome</keyword>
<evidence type="ECO:0000256" key="2">
    <source>
        <dbReference type="ARBA" id="ARBA00022670"/>
    </source>
</evidence>
<evidence type="ECO:0000259" key="7">
    <source>
        <dbReference type="PROSITE" id="PS50106"/>
    </source>
</evidence>
<proteinExistence type="inferred from homology"/>
<evidence type="ECO:0000256" key="6">
    <source>
        <dbReference type="SAM" id="SignalP"/>
    </source>
</evidence>
<gene>
    <name evidence="8" type="ORF">CAAU_2437</name>
</gene>
<dbReference type="Gene3D" id="2.30.42.10">
    <property type="match status" value="1"/>
</dbReference>
<keyword evidence="2 5" id="KW-0645">Protease</keyword>
<dbReference type="EC" id="3.4.21.102" evidence="8"/>
<comment type="similarity">
    <text evidence="1 5">Belongs to the peptidase S41A family.</text>
</comment>
<keyword evidence="3 5" id="KW-0378">Hydrolase</keyword>
<dbReference type="EMBL" id="CAKP01000129">
    <property type="protein sequence ID" value="CCJ34520.1"/>
    <property type="molecule type" value="Genomic_DNA"/>
</dbReference>
<keyword evidence="4 5" id="KW-0720">Serine protease</keyword>
<protein>
    <submittedName>
        <fullName evidence="8">Carboxyl-terminal protease</fullName>
        <ecNumber evidence="8">3.4.21.102</ecNumber>
    </submittedName>
</protein>
<dbReference type="Pfam" id="PF13180">
    <property type="entry name" value="PDZ_2"/>
    <property type="match status" value="1"/>
</dbReference>
<dbReference type="RefSeq" id="WP_008909767.1">
    <property type="nucleotide sequence ID" value="NZ_CAKP01000129.1"/>
</dbReference>
<dbReference type="FunFam" id="2.30.42.10:FF:000063">
    <property type="entry name" value="Peptidase, S41 family"/>
    <property type="match status" value="1"/>
</dbReference>
<dbReference type="InterPro" id="IPR001478">
    <property type="entry name" value="PDZ"/>
</dbReference>
<name>I7LKJ8_9CLOT</name>
<dbReference type="GO" id="GO:0006508">
    <property type="term" value="P:proteolysis"/>
    <property type="evidence" value="ECO:0007669"/>
    <property type="project" value="UniProtKB-KW"/>
</dbReference>
<dbReference type="STRING" id="857293.CAAU_2437"/>
<dbReference type="SUPFAM" id="SSF52096">
    <property type="entry name" value="ClpP/crotonase"/>
    <property type="match status" value="1"/>
</dbReference>
<feature type="signal peptide" evidence="6">
    <location>
        <begin position="1"/>
        <end position="24"/>
    </location>
</feature>
<evidence type="ECO:0000256" key="4">
    <source>
        <dbReference type="ARBA" id="ARBA00022825"/>
    </source>
</evidence>
<dbReference type="GO" id="GO:0007165">
    <property type="term" value="P:signal transduction"/>
    <property type="evidence" value="ECO:0007669"/>
    <property type="project" value="TreeGrafter"/>
</dbReference>
<accession>I7LKJ8</accession>
<dbReference type="Proteomes" id="UP000007652">
    <property type="component" value="Unassembled WGS sequence"/>
</dbReference>
<dbReference type="SMART" id="SM00228">
    <property type="entry name" value="PDZ"/>
    <property type="match status" value="1"/>
</dbReference>
<dbReference type="Gene3D" id="3.30.750.44">
    <property type="match status" value="1"/>
</dbReference>
<dbReference type="NCBIfam" id="TIGR00225">
    <property type="entry name" value="prc"/>
    <property type="match status" value="1"/>
</dbReference>